<comment type="caution">
    <text evidence="1">The sequence shown here is derived from an EMBL/GenBank/DDBJ whole genome shotgun (WGS) entry which is preliminary data.</text>
</comment>
<name>A0A4R2IJ39_9ACTN</name>
<evidence type="ECO:0000313" key="2">
    <source>
        <dbReference type="Proteomes" id="UP000295573"/>
    </source>
</evidence>
<evidence type="ECO:0000313" key="1">
    <source>
        <dbReference type="EMBL" id="TCO44923.1"/>
    </source>
</evidence>
<proteinExistence type="predicted"/>
<dbReference type="AlphaFoldDB" id="A0A4R2IJ39"/>
<reference evidence="1 2" key="1">
    <citation type="journal article" date="2015" name="Stand. Genomic Sci.">
        <title>Genomic Encyclopedia of Bacterial and Archaeal Type Strains, Phase III: the genomes of soil and plant-associated and newly described type strains.</title>
        <authorList>
            <person name="Whitman W.B."/>
            <person name="Woyke T."/>
            <person name="Klenk H.P."/>
            <person name="Zhou Y."/>
            <person name="Lilburn T.G."/>
            <person name="Beck B.J."/>
            <person name="De Vos P."/>
            <person name="Vandamme P."/>
            <person name="Eisen J.A."/>
            <person name="Garrity G."/>
            <person name="Hugenholtz P."/>
            <person name="Kyrpides N.C."/>
        </authorList>
    </citation>
    <scope>NUCLEOTIDE SEQUENCE [LARGE SCALE GENOMIC DNA]</scope>
    <source>
        <strain evidence="1 2">VKM Ac-2541</strain>
    </source>
</reference>
<sequence>MWAGVVRDSDVIQALEMQNRVHPSHDPSRFGRLTHHVVLLKESVVEVIAEVVSVR</sequence>
<gene>
    <name evidence="1" type="ORF">EV646_10995</name>
</gene>
<keyword evidence="2" id="KW-1185">Reference proteome</keyword>
<organism evidence="1 2">
    <name type="scientific">Kribbella antiqua</name>
    <dbReference type="NCBI Taxonomy" id="2512217"/>
    <lineage>
        <taxon>Bacteria</taxon>
        <taxon>Bacillati</taxon>
        <taxon>Actinomycetota</taxon>
        <taxon>Actinomycetes</taxon>
        <taxon>Propionibacteriales</taxon>
        <taxon>Kribbellaceae</taxon>
        <taxon>Kribbella</taxon>
    </lineage>
</organism>
<dbReference type="Proteomes" id="UP000295573">
    <property type="component" value="Unassembled WGS sequence"/>
</dbReference>
<dbReference type="EMBL" id="SLWR01000009">
    <property type="protein sequence ID" value="TCO44923.1"/>
    <property type="molecule type" value="Genomic_DNA"/>
</dbReference>
<protein>
    <submittedName>
        <fullName evidence="1">Uncharacterized protein</fullName>
    </submittedName>
</protein>
<accession>A0A4R2IJ39</accession>